<feature type="compositionally biased region" description="Basic residues" evidence="1">
    <location>
        <begin position="1"/>
        <end position="18"/>
    </location>
</feature>
<feature type="compositionally biased region" description="Basic and acidic residues" evidence="1">
    <location>
        <begin position="44"/>
        <end position="80"/>
    </location>
</feature>
<name>A0ABQ9Y6P7_9EUKA</name>
<gene>
    <name evidence="2" type="ORF">BLNAU_5489</name>
</gene>
<sequence length="124" mass="14798">MWNKRRMKNTLSPLHRKERLTWAETDRAAHPTQDDAKTKQRKTEKKEGVAKTSKEGYRRQKLENETRRKQGGQVRRDQLLQHHSTPVWSELERKPAQQKDREQQKWAWMYPVGYRETVGCGATV</sequence>
<comment type="caution">
    <text evidence="2">The sequence shown here is derived from an EMBL/GenBank/DDBJ whole genome shotgun (WGS) entry which is preliminary data.</text>
</comment>
<dbReference type="Proteomes" id="UP001281761">
    <property type="component" value="Unassembled WGS sequence"/>
</dbReference>
<keyword evidence="3" id="KW-1185">Reference proteome</keyword>
<reference evidence="2 3" key="1">
    <citation type="journal article" date="2022" name="bioRxiv">
        <title>Genomics of Preaxostyla Flagellates Illuminates Evolutionary Transitions and the Path Towards Mitochondrial Loss.</title>
        <authorList>
            <person name="Novak L.V.F."/>
            <person name="Treitli S.C."/>
            <person name="Pyrih J."/>
            <person name="Halakuc P."/>
            <person name="Pipaliya S.V."/>
            <person name="Vacek V."/>
            <person name="Brzon O."/>
            <person name="Soukal P."/>
            <person name="Eme L."/>
            <person name="Dacks J.B."/>
            <person name="Karnkowska A."/>
            <person name="Elias M."/>
            <person name="Hampl V."/>
        </authorList>
    </citation>
    <scope>NUCLEOTIDE SEQUENCE [LARGE SCALE GENOMIC DNA]</scope>
    <source>
        <strain evidence="2">NAU3</strain>
        <tissue evidence="2">Gut</tissue>
    </source>
</reference>
<protein>
    <submittedName>
        <fullName evidence="2">Uncharacterized protein</fullName>
    </submittedName>
</protein>
<feature type="compositionally biased region" description="Basic and acidic residues" evidence="1">
    <location>
        <begin position="90"/>
        <end position="103"/>
    </location>
</feature>
<dbReference type="EMBL" id="JARBJD010000029">
    <property type="protein sequence ID" value="KAK2959440.1"/>
    <property type="molecule type" value="Genomic_DNA"/>
</dbReference>
<evidence type="ECO:0000313" key="2">
    <source>
        <dbReference type="EMBL" id="KAK2959440.1"/>
    </source>
</evidence>
<evidence type="ECO:0000256" key="1">
    <source>
        <dbReference type="SAM" id="MobiDB-lite"/>
    </source>
</evidence>
<evidence type="ECO:0000313" key="3">
    <source>
        <dbReference type="Proteomes" id="UP001281761"/>
    </source>
</evidence>
<proteinExistence type="predicted"/>
<organism evidence="2 3">
    <name type="scientific">Blattamonas nauphoetae</name>
    <dbReference type="NCBI Taxonomy" id="2049346"/>
    <lineage>
        <taxon>Eukaryota</taxon>
        <taxon>Metamonada</taxon>
        <taxon>Preaxostyla</taxon>
        <taxon>Oxymonadida</taxon>
        <taxon>Blattamonas</taxon>
    </lineage>
</organism>
<accession>A0ABQ9Y6P7</accession>
<feature type="region of interest" description="Disordered" evidence="1">
    <location>
        <begin position="1"/>
        <end position="103"/>
    </location>
</feature>
<feature type="compositionally biased region" description="Basic and acidic residues" evidence="1">
    <location>
        <begin position="19"/>
        <end position="38"/>
    </location>
</feature>